<evidence type="ECO:0000313" key="3">
    <source>
        <dbReference type="EMBL" id="OGF86585.1"/>
    </source>
</evidence>
<evidence type="ECO:0000256" key="1">
    <source>
        <dbReference type="ARBA" id="ARBA00008007"/>
    </source>
</evidence>
<evidence type="ECO:0000313" key="4">
    <source>
        <dbReference type="Proteomes" id="UP000177346"/>
    </source>
</evidence>
<evidence type="ECO:0000259" key="2">
    <source>
        <dbReference type="Pfam" id="PF00156"/>
    </source>
</evidence>
<dbReference type="Proteomes" id="UP000177346">
    <property type="component" value="Unassembled WGS sequence"/>
</dbReference>
<feature type="domain" description="Phosphoribosyltransferase" evidence="2">
    <location>
        <begin position="139"/>
        <end position="211"/>
    </location>
</feature>
<reference evidence="3 4" key="1">
    <citation type="journal article" date="2016" name="Nat. Commun.">
        <title>Thousands of microbial genomes shed light on interconnected biogeochemical processes in an aquifer system.</title>
        <authorList>
            <person name="Anantharaman K."/>
            <person name="Brown C.T."/>
            <person name="Hug L.A."/>
            <person name="Sharon I."/>
            <person name="Castelle C.J."/>
            <person name="Probst A.J."/>
            <person name="Thomas B.C."/>
            <person name="Singh A."/>
            <person name="Wilkins M.J."/>
            <person name="Karaoz U."/>
            <person name="Brodie E.L."/>
            <person name="Williams K.H."/>
            <person name="Hubbard S.S."/>
            <person name="Banfield J.F."/>
        </authorList>
    </citation>
    <scope>NUCLEOTIDE SEQUENCE [LARGE SCALE GENOMIC DNA]</scope>
</reference>
<dbReference type="PANTHER" id="PTHR47505:SF1">
    <property type="entry name" value="DNA UTILIZATION PROTEIN YHGH"/>
    <property type="match status" value="1"/>
</dbReference>
<comment type="caution">
    <text evidence="3">The sequence shown here is derived from an EMBL/GenBank/DDBJ whole genome shotgun (WGS) entry which is preliminary data.</text>
</comment>
<dbReference type="CDD" id="cd06223">
    <property type="entry name" value="PRTases_typeI"/>
    <property type="match status" value="1"/>
</dbReference>
<dbReference type="SUPFAM" id="SSF53271">
    <property type="entry name" value="PRTase-like"/>
    <property type="match status" value="1"/>
</dbReference>
<accession>A0A1F5XF84</accession>
<dbReference type="PANTHER" id="PTHR47505">
    <property type="entry name" value="DNA UTILIZATION PROTEIN YHGH"/>
    <property type="match status" value="1"/>
</dbReference>
<gene>
    <name evidence="3" type="ORF">A3B19_02570</name>
</gene>
<dbReference type="Pfam" id="PF00156">
    <property type="entry name" value="Pribosyltran"/>
    <property type="match status" value="1"/>
</dbReference>
<dbReference type="Gene3D" id="3.40.50.2020">
    <property type="match status" value="1"/>
</dbReference>
<proteinExistence type="inferred from homology"/>
<dbReference type="InterPro" id="IPR029057">
    <property type="entry name" value="PRTase-like"/>
</dbReference>
<protein>
    <recommendedName>
        <fullName evidence="2">Phosphoribosyltransferase domain-containing protein</fullName>
    </recommendedName>
</protein>
<dbReference type="EMBL" id="MFIF01000015">
    <property type="protein sequence ID" value="OGF86585.1"/>
    <property type="molecule type" value="Genomic_DNA"/>
</dbReference>
<organism evidence="3 4">
    <name type="scientific">Candidatus Giovannonibacteria bacterium RIFCSPLOWO2_01_FULL_46_32</name>
    <dbReference type="NCBI Taxonomy" id="1798353"/>
    <lineage>
        <taxon>Bacteria</taxon>
        <taxon>Candidatus Giovannoniibacteriota</taxon>
    </lineage>
</organism>
<dbReference type="InterPro" id="IPR051910">
    <property type="entry name" value="ComF/GntX_DNA_util-trans"/>
</dbReference>
<comment type="similarity">
    <text evidence="1">Belongs to the ComF/GntX family.</text>
</comment>
<dbReference type="InterPro" id="IPR000836">
    <property type="entry name" value="PRTase_dom"/>
</dbReference>
<sequence length="213" mass="24289">MFRIGNLFIDFLFPKSPRALELEALSVSEILDTCREAAEIKEKNILAVFDYTHPLTKDLIWEVKYRGNKILAEKLAMILYDVIRQEMLEMMIFKSMLLVPVPISDKRREERGWNQAELIAEKLATLDGEKLFKYLPRELVKTRHTESQTQTSSRKERLDNLVNSMEVLHAPAVTGKCVILVDDVTTTGSTFAEARRALRAAGVKQILCVAVAH</sequence>
<name>A0A1F5XF84_9BACT</name>
<dbReference type="AlphaFoldDB" id="A0A1F5XF84"/>